<keyword evidence="1" id="KW-0812">Transmembrane</keyword>
<gene>
    <name evidence="2" type="ORF">ODALV1_LOCUS29036</name>
</gene>
<feature type="transmembrane region" description="Helical" evidence="1">
    <location>
        <begin position="12"/>
        <end position="29"/>
    </location>
</feature>
<reference evidence="2 3" key="1">
    <citation type="submission" date="2024-08" db="EMBL/GenBank/DDBJ databases">
        <authorList>
            <person name="Cucini C."/>
            <person name="Frati F."/>
        </authorList>
    </citation>
    <scope>NUCLEOTIDE SEQUENCE [LARGE SCALE GENOMIC DNA]</scope>
</reference>
<keyword evidence="1" id="KW-0472">Membrane</keyword>
<keyword evidence="1" id="KW-1133">Transmembrane helix</keyword>
<evidence type="ECO:0000256" key="1">
    <source>
        <dbReference type="SAM" id="Phobius"/>
    </source>
</evidence>
<evidence type="ECO:0000313" key="2">
    <source>
        <dbReference type="EMBL" id="CAL8142396.1"/>
    </source>
</evidence>
<dbReference type="Proteomes" id="UP001642540">
    <property type="component" value="Unassembled WGS sequence"/>
</dbReference>
<proteinExistence type="predicted"/>
<accession>A0ABP1S2I7</accession>
<dbReference type="EMBL" id="CAXLJM020000148">
    <property type="protein sequence ID" value="CAL8142396.1"/>
    <property type="molecule type" value="Genomic_DNA"/>
</dbReference>
<organism evidence="2 3">
    <name type="scientific">Orchesella dallaii</name>
    <dbReference type="NCBI Taxonomy" id="48710"/>
    <lineage>
        <taxon>Eukaryota</taxon>
        <taxon>Metazoa</taxon>
        <taxon>Ecdysozoa</taxon>
        <taxon>Arthropoda</taxon>
        <taxon>Hexapoda</taxon>
        <taxon>Collembola</taxon>
        <taxon>Entomobryomorpha</taxon>
        <taxon>Entomobryoidea</taxon>
        <taxon>Orchesellidae</taxon>
        <taxon>Orchesellinae</taxon>
        <taxon>Orchesella</taxon>
    </lineage>
</organism>
<comment type="caution">
    <text evidence="2">The sequence shown here is derived from an EMBL/GenBank/DDBJ whole genome shotgun (WGS) entry which is preliminary data.</text>
</comment>
<protein>
    <submittedName>
        <fullName evidence="2">Uncharacterized protein</fullName>
    </submittedName>
</protein>
<feature type="transmembrane region" description="Helical" evidence="1">
    <location>
        <begin position="36"/>
        <end position="54"/>
    </location>
</feature>
<sequence>MGIGNSNPNPFRNPMLGAYGAVLLILRILQLIMKHFVTAVFVLLNFAAVCYAYTVKGGFPFLLKVVEFPKQEGSNLVLAPYELIDRPTDRILKKYRSYYG</sequence>
<keyword evidence="3" id="KW-1185">Reference proteome</keyword>
<name>A0ABP1S2I7_9HEXA</name>
<evidence type="ECO:0000313" key="3">
    <source>
        <dbReference type="Proteomes" id="UP001642540"/>
    </source>
</evidence>